<evidence type="ECO:0000259" key="3">
    <source>
        <dbReference type="Pfam" id="PF13963"/>
    </source>
</evidence>
<evidence type="ECO:0000256" key="2">
    <source>
        <dbReference type="SAM" id="MobiDB-lite"/>
    </source>
</evidence>
<dbReference type="PANTHER" id="PTHR33018:SF34">
    <property type="entry name" value="OS02G0472350 PROTEIN"/>
    <property type="match status" value="1"/>
</dbReference>
<protein>
    <recommendedName>
        <fullName evidence="3">Transposase-associated domain-containing protein</fullName>
    </recommendedName>
</protein>
<dbReference type="InterPro" id="IPR029480">
    <property type="entry name" value="Transpos_assoc"/>
</dbReference>
<dbReference type="Proteomes" id="UP000595140">
    <property type="component" value="Unassembled WGS sequence"/>
</dbReference>
<keyword evidence="5" id="KW-1185">Reference proteome</keyword>
<feature type="domain" description="Transposase-associated" evidence="3">
    <location>
        <begin position="8"/>
        <end position="49"/>
    </location>
</feature>
<dbReference type="OrthoDB" id="1435419at2759"/>
<feature type="coiled-coil region" evidence="1">
    <location>
        <begin position="350"/>
        <end position="377"/>
    </location>
</feature>
<dbReference type="EMBL" id="OOIL02001510">
    <property type="protein sequence ID" value="VFQ76205.1"/>
    <property type="molecule type" value="Genomic_DNA"/>
</dbReference>
<dbReference type="AlphaFoldDB" id="A0A484LI84"/>
<dbReference type="PANTHER" id="PTHR33018">
    <property type="entry name" value="OS10G0338966 PROTEIN-RELATED"/>
    <property type="match status" value="1"/>
</dbReference>
<sequence>MNALTLEGKFYCPCRHGMNVWTCNASDMLDHLICNGFNEAYTEWIWHGEVQDPTTYKDDMCDEKEDEDRLGDMFCDVREEFIDRPEELTKMLSDAEKSLWPGCTKYNTMESQQDEETSAHNSHSTEPEGNKNIFRKRGPTYMISFQQKIDSGRAPPPKIHFDKYGRPTGEEEDVASFESFLGMLSKTRVEITLRSWKDYPEPRRELLWQHTLALREKNKQNDLKHKHPQRGRGGYRLVKKKIKKEKLLQMQLDLNDPGYAIDPPSPPRHEVWMRARQDEKGAYLSEETTEIATIISQYSEEYARGEFVVKGKADILAAALHNPEHPGRVRGEQGKVGWKDNFGRSKCLDAEISKKEFEDLNKKLKQMEADRENGHEKYISDFESIRAEMRAELKARDDVLMKLLGQMTGTLPNDDRHVETSVGHNVHMDIPPESTRQFENMPPVILSSTKRIRPTQLDDKMRLSSNQKNTKASKAKMEKIHEKKATETFAKRKGNQMIKASKRKEESAMPICDSFGPFTWDEHMKTAYHIIDATQKEPMVHITSDIMRHEIYFFISKDDIKDLMEMKALNVSILQYWMWVLYDQFELCGKNTYRFLDPGEISVKSHNGESILEINNNRIRYVENTLKGDSIECWLAPYDAGMPNVAKLISNI</sequence>
<dbReference type="Pfam" id="PF13963">
    <property type="entry name" value="Transpos_assoc"/>
    <property type="match status" value="1"/>
</dbReference>
<feature type="region of interest" description="Disordered" evidence="2">
    <location>
        <begin position="109"/>
        <end position="134"/>
    </location>
</feature>
<name>A0A484LI84_9ASTE</name>
<keyword evidence="1" id="KW-0175">Coiled coil</keyword>
<organism evidence="4 5">
    <name type="scientific">Cuscuta campestris</name>
    <dbReference type="NCBI Taxonomy" id="132261"/>
    <lineage>
        <taxon>Eukaryota</taxon>
        <taxon>Viridiplantae</taxon>
        <taxon>Streptophyta</taxon>
        <taxon>Embryophyta</taxon>
        <taxon>Tracheophyta</taxon>
        <taxon>Spermatophyta</taxon>
        <taxon>Magnoliopsida</taxon>
        <taxon>eudicotyledons</taxon>
        <taxon>Gunneridae</taxon>
        <taxon>Pentapetalae</taxon>
        <taxon>asterids</taxon>
        <taxon>lamiids</taxon>
        <taxon>Solanales</taxon>
        <taxon>Convolvulaceae</taxon>
        <taxon>Cuscuteae</taxon>
        <taxon>Cuscuta</taxon>
        <taxon>Cuscuta subgen. Grammica</taxon>
        <taxon>Cuscuta sect. Cleistogrammica</taxon>
    </lineage>
</organism>
<reference evidence="4 5" key="1">
    <citation type="submission" date="2018-04" db="EMBL/GenBank/DDBJ databases">
        <authorList>
            <person name="Vogel A."/>
        </authorList>
    </citation>
    <scope>NUCLEOTIDE SEQUENCE [LARGE SCALE GENOMIC DNA]</scope>
</reference>
<gene>
    <name evidence="4" type="ORF">CCAM_LOCUS17981</name>
</gene>
<evidence type="ECO:0000256" key="1">
    <source>
        <dbReference type="SAM" id="Coils"/>
    </source>
</evidence>
<evidence type="ECO:0000313" key="4">
    <source>
        <dbReference type="EMBL" id="VFQ76205.1"/>
    </source>
</evidence>
<accession>A0A484LI84</accession>
<proteinExistence type="predicted"/>
<evidence type="ECO:0000313" key="5">
    <source>
        <dbReference type="Proteomes" id="UP000595140"/>
    </source>
</evidence>